<name>A0A0A9E244_ARUDO</name>
<reference evidence="1" key="1">
    <citation type="submission" date="2014-09" db="EMBL/GenBank/DDBJ databases">
        <authorList>
            <person name="Magalhaes I.L.F."/>
            <person name="Oliveira U."/>
            <person name="Santos F.R."/>
            <person name="Vidigal T.H.D.A."/>
            <person name="Brescovit A.D."/>
            <person name="Santos A.J."/>
        </authorList>
    </citation>
    <scope>NUCLEOTIDE SEQUENCE</scope>
    <source>
        <tissue evidence="1">Shoot tissue taken approximately 20 cm above the soil surface</tissue>
    </source>
</reference>
<protein>
    <submittedName>
        <fullName evidence="1">Uncharacterized protein</fullName>
    </submittedName>
</protein>
<evidence type="ECO:0000313" key="1">
    <source>
        <dbReference type="EMBL" id="JAD93068.1"/>
    </source>
</evidence>
<dbReference type="AlphaFoldDB" id="A0A0A9E244"/>
<proteinExistence type="predicted"/>
<dbReference type="EMBL" id="GBRH01204827">
    <property type="protein sequence ID" value="JAD93068.1"/>
    <property type="molecule type" value="Transcribed_RNA"/>
</dbReference>
<sequence length="37" mass="4282">MTPFLHKFPVPCLSSLDCTINSRRWALRFACLGCSFY</sequence>
<reference evidence="1" key="2">
    <citation type="journal article" date="2015" name="Data Brief">
        <title>Shoot transcriptome of the giant reed, Arundo donax.</title>
        <authorList>
            <person name="Barrero R.A."/>
            <person name="Guerrero F.D."/>
            <person name="Moolhuijzen P."/>
            <person name="Goolsby J.A."/>
            <person name="Tidwell J."/>
            <person name="Bellgard S.E."/>
            <person name="Bellgard M.I."/>
        </authorList>
    </citation>
    <scope>NUCLEOTIDE SEQUENCE</scope>
    <source>
        <tissue evidence="1">Shoot tissue taken approximately 20 cm above the soil surface</tissue>
    </source>
</reference>
<organism evidence="1">
    <name type="scientific">Arundo donax</name>
    <name type="common">Giant reed</name>
    <name type="synonym">Donax arundinaceus</name>
    <dbReference type="NCBI Taxonomy" id="35708"/>
    <lineage>
        <taxon>Eukaryota</taxon>
        <taxon>Viridiplantae</taxon>
        <taxon>Streptophyta</taxon>
        <taxon>Embryophyta</taxon>
        <taxon>Tracheophyta</taxon>
        <taxon>Spermatophyta</taxon>
        <taxon>Magnoliopsida</taxon>
        <taxon>Liliopsida</taxon>
        <taxon>Poales</taxon>
        <taxon>Poaceae</taxon>
        <taxon>PACMAD clade</taxon>
        <taxon>Arundinoideae</taxon>
        <taxon>Arundineae</taxon>
        <taxon>Arundo</taxon>
    </lineage>
</organism>
<accession>A0A0A9E244</accession>